<dbReference type="AlphaFoldDB" id="A0A233SCG4"/>
<gene>
    <name evidence="1" type="ORF">BEK98_24490</name>
</gene>
<dbReference type="OrthoDB" id="6313019at2"/>
<dbReference type="Proteomes" id="UP000215483">
    <property type="component" value="Unassembled WGS sequence"/>
</dbReference>
<evidence type="ECO:0000313" key="1">
    <source>
        <dbReference type="EMBL" id="OXY93350.1"/>
    </source>
</evidence>
<evidence type="ECO:0000313" key="2">
    <source>
        <dbReference type="Proteomes" id="UP000215483"/>
    </source>
</evidence>
<keyword evidence="2" id="KW-1185">Reference proteome</keyword>
<accession>A0A233SCG4</accession>
<dbReference type="EMBL" id="MCGQ01000020">
    <property type="protein sequence ID" value="OXY93350.1"/>
    <property type="molecule type" value="Genomic_DNA"/>
</dbReference>
<reference evidence="1 2" key="1">
    <citation type="submission" date="2016-07" db="EMBL/GenBank/DDBJ databases">
        <title>Draft genome of Streptomyces diastatochromogenes.</title>
        <authorList>
            <person name="Podduturi R."/>
            <person name="Lukassen M.B."/>
            <person name="Clausen N."/>
            <person name="Nielsen J.L."/>
            <person name="Jorgensen N.O."/>
        </authorList>
    </citation>
    <scope>NUCLEOTIDE SEQUENCE [LARGE SCALE GENOMIC DNA]</scope>
    <source>
        <strain evidence="1 2">DSM 40608</strain>
    </source>
</reference>
<comment type="caution">
    <text evidence="1">The sequence shown here is derived from an EMBL/GenBank/DDBJ whole genome shotgun (WGS) entry which is preliminary data.</text>
</comment>
<sequence length="118" mass="12103">MIRAERGTTGFRAAGEVPLPEPDLASFQWACHAAARTARLRVRALDTGVAASYHAVDIGGTAVLAHGTLPVVAFAAGPVVPAGPVLAAPDARRADVQRVGLRALTGRRTPAGTPPPRP</sequence>
<organism evidence="1 2">
    <name type="scientific">Streptomyces diastatochromogenes</name>
    <dbReference type="NCBI Taxonomy" id="42236"/>
    <lineage>
        <taxon>Bacteria</taxon>
        <taxon>Bacillati</taxon>
        <taxon>Actinomycetota</taxon>
        <taxon>Actinomycetes</taxon>
        <taxon>Kitasatosporales</taxon>
        <taxon>Streptomycetaceae</taxon>
        <taxon>Streptomyces</taxon>
    </lineage>
</organism>
<name>A0A233SCG4_STRDA</name>
<proteinExistence type="predicted"/>
<dbReference type="RefSeq" id="WP_094218877.1">
    <property type="nucleotide sequence ID" value="NZ_MCGQ01000020.1"/>
</dbReference>
<protein>
    <submittedName>
        <fullName evidence="1">Uncharacterized protein</fullName>
    </submittedName>
</protein>